<evidence type="ECO:0000313" key="1">
    <source>
        <dbReference type="EMBL" id="MCY8457448.1"/>
    </source>
</evidence>
<proteinExistence type="predicted"/>
<evidence type="ECO:0000313" key="2">
    <source>
        <dbReference type="Proteomes" id="UP001078573"/>
    </source>
</evidence>
<accession>A0A9Q4E3X6</accession>
<dbReference type="AlphaFoldDB" id="A0A9Q4E3X6"/>
<organism evidence="1 2">
    <name type="scientific">Bacillus spizizenii</name>
    <name type="common">Bacillus subtilis subsp. spizizenii</name>
    <dbReference type="NCBI Taxonomy" id="96241"/>
    <lineage>
        <taxon>Bacteria</taxon>
        <taxon>Bacillati</taxon>
        <taxon>Bacillota</taxon>
        <taxon>Bacilli</taxon>
        <taxon>Bacillales</taxon>
        <taxon>Bacillaceae</taxon>
        <taxon>Bacillus</taxon>
    </lineage>
</organism>
<comment type="caution">
    <text evidence="1">The sequence shown here is derived from an EMBL/GenBank/DDBJ whole genome shotgun (WGS) entry which is preliminary data.</text>
</comment>
<reference evidence="1" key="1">
    <citation type="submission" date="2022-02" db="EMBL/GenBank/DDBJ databases">
        <title>Crop Bioprotection Bacillus Genome Sequencing.</title>
        <authorList>
            <person name="Dunlap C."/>
        </authorList>
    </citation>
    <scope>NUCLEOTIDE SEQUENCE</scope>
    <source>
        <strain evidence="1">WR1O2A-53</strain>
    </source>
</reference>
<dbReference type="EMBL" id="JALAPQ010000013">
    <property type="protein sequence ID" value="MCY8457448.1"/>
    <property type="molecule type" value="Genomic_DNA"/>
</dbReference>
<name>A0A9Q4E3X6_BACSC</name>
<sequence length="252" mass="28999">MDDLARLICGDYAQHKSIESLYDVLFNNIKNMETRIDILLTNDSDDLTLLGPFYARNILESSCSALIGRFDPFRLIYVHKIQSLDNYSIGKKSNGGINWNGDVFEKKSSGAIWNPDKEFQKVGRGLFGDAYGDTFWNPAYQMLIDDETIQSNESLDYYKSSVDPDKFTEFLRTRSSKIYSSLSKGVHSEFLIKPEIIYDKSTVVELLLDAVKFCSIIGLVSHYIDSCICRLPYDNAFVIYQKLYDWVENHYE</sequence>
<gene>
    <name evidence="1" type="ORF">MOC89_11100</name>
</gene>
<protein>
    <submittedName>
        <fullName evidence="1">Uncharacterized protein</fullName>
    </submittedName>
</protein>
<dbReference type="Proteomes" id="UP001078573">
    <property type="component" value="Unassembled WGS sequence"/>
</dbReference>